<dbReference type="PANTHER" id="PTHR42929">
    <property type="entry name" value="INNER MEMBRANE ABC TRANSPORTER PERMEASE PROTEIN YDCU-RELATED-RELATED"/>
    <property type="match status" value="1"/>
</dbReference>
<keyword evidence="4" id="KW-1003">Cell membrane</keyword>
<dbReference type="Proteomes" id="UP000537592">
    <property type="component" value="Unassembled WGS sequence"/>
</dbReference>
<reference evidence="10 11" key="1">
    <citation type="submission" date="2020-08" db="EMBL/GenBank/DDBJ databases">
        <title>Genomic Encyclopedia of Type Strains, Phase IV (KMG-IV): sequencing the most valuable type-strain genomes for metagenomic binning, comparative biology and taxonomic classification.</title>
        <authorList>
            <person name="Goeker M."/>
        </authorList>
    </citation>
    <scope>NUCLEOTIDE SEQUENCE [LARGE SCALE GENOMIC DNA]</scope>
    <source>
        <strain evidence="10 11">DSM 28760</strain>
    </source>
</reference>
<proteinExistence type="inferred from homology"/>
<evidence type="ECO:0000256" key="7">
    <source>
        <dbReference type="ARBA" id="ARBA00023136"/>
    </source>
</evidence>
<evidence type="ECO:0000256" key="1">
    <source>
        <dbReference type="ARBA" id="ARBA00004651"/>
    </source>
</evidence>
<comment type="caution">
    <text evidence="10">The sequence shown here is derived from an EMBL/GenBank/DDBJ whole genome shotgun (WGS) entry which is preliminary data.</text>
</comment>
<feature type="transmembrane region" description="Helical" evidence="8">
    <location>
        <begin position="101"/>
        <end position="130"/>
    </location>
</feature>
<comment type="similarity">
    <text evidence="2">Belongs to the binding-protein-dependent transport system permease family. CysTW subfamily.</text>
</comment>
<keyword evidence="6 8" id="KW-1133">Transmembrane helix</keyword>
<evidence type="ECO:0000256" key="5">
    <source>
        <dbReference type="ARBA" id="ARBA00022692"/>
    </source>
</evidence>
<feature type="transmembrane region" description="Helical" evidence="8">
    <location>
        <begin position="142"/>
        <end position="163"/>
    </location>
</feature>
<dbReference type="Gene3D" id="1.10.3720.10">
    <property type="entry name" value="MetI-like"/>
    <property type="match status" value="1"/>
</dbReference>
<dbReference type="GO" id="GO:0005886">
    <property type="term" value="C:plasma membrane"/>
    <property type="evidence" value="ECO:0007669"/>
    <property type="project" value="UniProtKB-SubCell"/>
</dbReference>
<keyword evidence="11" id="KW-1185">Reference proteome</keyword>
<keyword evidence="5 8" id="KW-0812">Transmembrane</keyword>
<gene>
    <name evidence="10" type="ORF">FHS81_000335</name>
</gene>
<evidence type="ECO:0000313" key="11">
    <source>
        <dbReference type="Proteomes" id="UP000537592"/>
    </source>
</evidence>
<feature type="transmembrane region" description="Helical" evidence="8">
    <location>
        <begin position="33"/>
        <end position="55"/>
    </location>
</feature>
<organism evidence="10 11">
    <name type="scientific">Pseudochelatococcus contaminans</name>
    <dbReference type="NCBI Taxonomy" id="1538103"/>
    <lineage>
        <taxon>Bacteria</taxon>
        <taxon>Pseudomonadati</taxon>
        <taxon>Pseudomonadota</taxon>
        <taxon>Alphaproteobacteria</taxon>
        <taxon>Hyphomicrobiales</taxon>
        <taxon>Chelatococcaceae</taxon>
        <taxon>Pseudochelatococcus</taxon>
    </lineage>
</organism>
<evidence type="ECO:0000256" key="6">
    <source>
        <dbReference type="ARBA" id="ARBA00022989"/>
    </source>
</evidence>
<feature type="transmembrane region" description="Helical" evidence="8">
    <location>
        <begin position="292"/>
        <end position="313"/>
    </location>
</feature>
<dbReference type="CDD" id="cd06261">
    <property type="entry name" value="TM_PBP2"/>
    <property type="match status" value="1"/>
</dbReference>
<evidence type="ECO:0000313" key="10">
    <source>
        <dbReference type="EMBL" id="MBB3808281.1"/>
    </source>
</evidence>
<evidence type="ECO:0000256" key="2">
    <source>
        <dbReference type="ARBA" id="ARBA00007069"/>
    </source>
</evidence>
<sequence length="325" mass="35821">MSHIPASDSPPDSPSTQIVASAKAGPGTRLVRALVPALPFIWLLIFFLTPFIIVFKMSLSEPATAQPPYVPVIDWSEGLNGLLDALSQFNFENFTLLTDDWLYAASALSSLRIAAISTILLLLVGFPMAYAMAKAPEKHKPLLLMMVILPFWTSFLIRVYAWIGILKPEGLLNMVLQGIGVIDQPLQILNTDTAIFIGVVYSYLPFMVLPLYATLDKLDWTLLEAAQDLGCPPWRAFWQVTVPLALPGIAAGALLCFIPIVGEYVIPELLGGPDSLMIGKTLSDEFFRNRDWPLASAVAVVLLIIVIGPVMIFRELETRRLEKSR</sequence>
<feature type="transmembrane region" description="Helical" evidence="8">
    <location>
        <begin position="194"/>
        <end position="215"/>
    </location>
</feature>
<dbReference type="Pfam" id="PF00528">
    <property type="entry name" value="BPD_transp_1"/>
    <property type="match status" value="1"/>
</dbReference>
<dbReference type="PROSITE" id="PS50928">
    <property type="entry name" value="ABC_TM1"/>
    <property type="match status" value="1"/>
</dbReference>
<feature type="domain" description="ABC transmembrane type-1" evidence="9">
    <location>
        <begin position="107"/>
        <end position="313"/>
    </location>
</feature>
<dbReference type="PANTHER" id="PTHR42929:SF3">
    <property type="entry name" value="PUTRESCINE TRANSPORT SYSTEM PERMEASE PROTEIN POTH"/>
    <property type="match status" value="1"/>
</dbReference>
<dbReference type="RefSeq" id="WP_183750293.1">
    <property type="nucleotide sequence ID" value="NZ_JACICC010000001.1"/>
</dbReference>
<dbReference type="GO" id="GO:0055085">
    <property type="term" value="P:transmembrane transport"/>
    <property type="evidence" value="ECO:0007669"/>
    <property type="project" value="InterPro"/>
</dbReference>
<name>A0A7W6EEN8_9HYPH</name>
<dbReference type="InterPro" id="IPR000515">
    <property type="entry name" value="MetI-like"/>
</dbReference>
<keyword evidence="3 8" id="KW-0813">Transport</keyword>
<evidence type="ECO:0000259" key="9">
    <source>
        <dbReference type="PROSITE" id="PS50928"/>
    </source>
</evidence>
<evidence type="ECO:0000256" key="4">
    <source>
        <dbReference type="ARBA" id="ARBA00022475"/>
    </source>
</evidence>
<dbReference type="SUPFAM" id="SSF161098">
    <property type="entry name" value="MetI-like"/>
    <property type="match status" value="1"/>
</dbReference>
<dbReference type="AlphaFoldDB" id="A0A7W6EEN8"/>
<accession>A0A7W6EEN8</accession>
<keyword evidence="7 8" id="KW-0472">Membrane</keyword>
<dbReference type="EMBL" id="JACICC010000001">
    <property type="protein sequence ID" value="MBB3808281.1"/>
    <property type="molecule type" value="Genomic_DNA"/>
</dbReference>
<comment type="subcellular location">
    <subcellularLocation>
        <location evidence="1 8">Cell membrane</location>
        <topology evidence="1 8">Multi-pass membrane protein</topology>
    </subcellularLocation>
</comment>
<evidence type="ECO:0000256" key="3">
    <source>
        <dbReference type="ARBA" id="ARBA00022448"/>
    </source>
</evidence>
<protein>
    <submittedName>
        <fullName evidence="10">Putrescine transport system permease protein</fullName>
    </submittedName>
</protein>
<feature type="transmembrane region" description="Helical" evidence="8">
    <location>
        <begin position="236"/>
        <end position="261"/>
    </location>
</feature>
<dbReference type="InterPro" id="IPR035906">
    <property type="entry name" value="MetI-like_sf"/>
</dbReference>
<evidence type="ECO:0000256" key="8">
    <source>
        <dbReference type="RuleBase" id="RU363032"/>
    </source>
</evidence>